<evidence type="ECO:0000256" key="1">
    <source>
        <dbReference type="SAM" id="Coils"/>
    </source>
</evidence>
<reference evidence="4" key="1">
    <citation type="journal article" date="2019" name="Int. J. Syst. Evol. Microbiol.">
        <title>The Global Catalogue of Microorganisms (GCM) 10K type strain sequencing project: providing services to taxonomists for standard genome sequencing and annotation.</title>
        <authorList>
            <consortium name="The Broad Institute Genomics Platform"/>
            <consortium name="The Broad Institute Genome Sequencing Center for Infectious Disease"/>
            <person name="Wu L."/>
            <person name="Ma J."/>
        </authorList>
    </citation>
    <scope>NUCLEOTIDE SEQUENCE [LARGE SCALE GENOMIC DNA]</scope>
    <source>
        <strain evidence="4">CCUG 50353</strain>
    </source>
</reference>
<name>A0ABV8US76_9BACL</name>
<keyword evidence="4" id="KW-1185">Reference proteome</keyword>
<keyword evidence="1" id="KW-0175">Coiled coil</keyword>
<sequence length="445" mass="49728">MNRFITIGISVAIAAFVAANMILVFKDDSPLARSYYIENHIRVAPGDYARELEKEAITVPVNTYFLSINRAELLELTVQQGDAVTLGAPVANLDTSDEQEQHAEWQAMQSAYQSEANELRSIISGLQSDKSRAGSSSSSSGNATGIGNAADEIVDVTVDVQVDVEITEEGAYDQAISQAEAKLAEVERELAIVSAQLQSPGGELQFVSPVDGVVDRIEEYDDTVVVHILPSEQRLITFVEEKHWHEIQPEQRVRAYSTHLAQIYTGEILSKGTLPVTNNRWKEIHGQFETHPDLPLYEVEIQSVEPLEGLPMGANVNVTMNLDEATNAMRIRDDWMLVRDKNYAEIYTLSERGTVGRIPVGIAFNVPELQSVIVDSGLVNGQIVLDDEFRRNNSRTFFPMPFDRPTWNSIKSVNWKEYIYFLLPDSRAIQTEPEVRESVPEESNE</sequence>
<evidence type="ECO:0000313" key="4">
    <source>
        <dbReference type="Proteomes" id="UP001595733"/>
    </source>
</evidence>
<evidence type="ECO:0000313" key="3">
    <source>
        <dbReference type="EMBL" id="MFC4354156.1"/>
    </source>
</evidence>
<gene>
    <name evidence="3" type="ORF">ACFO0S_03605</name>
</gene>
<dbReference type="EMBL" id="JBHSEF010000009">
    <property type="protein sequence ID" value="MFC4354156.1"/>
    <property type="molecule type" value="Genomic_DNA"/>
</dbReference>
<evidence type="ECO:0000256" key="2">
    <source>
        <dbReference type="SAM" id="MobiDB-lite"/>
    </source>
</evidence>
<protein>
    <recommendedName>
        <fullName evidence="5">RND efflux pump membrane fusion protein barrel-sandwich domain-containing protein</fullName>
    </recommendedName>
</protein>
<dbReference type="RefSeq" id="WP_378140269.1">
    <property type="nucleotide sequence ID" value="NZ_JBHSEF010000009.1"/>
</dbReference>
<dbReference type="Proteomes" id="UP001595733">
    <property type="component" value="Unassembled WGS sequence"/>
</dbReference>
<feature type="compositionally biased region" description="Low complexity" evidence="2">
    <location>
        <begin position="133"/>
        <end position="146"/>
    </location>
</feature>
<organism evidence="3 4">
    <name type="scientific">Chryseomicrobium palamuruense</name>
    <dbReference type="NCBI Taxonomy" id="682973"/>
    <lineage>
        <taxon>Bacteria</taxon>
        <taxon>Bacillati</taxon>
        <taxon>Bacillota</taxon>
        <taxon>Bacilli</taxon>
        <taxon>Bacillales</taxon>
        <taxon>Caryophanaceae</taxon>
        <taxon>Chryseomicrobium</taxon>
    </lineage>
</organism>
<evidence type="ECO:0008006" key="5">
    <source>
        <dbReference type="Google" id="ProtNLM"/>
    </source>
</evidence>
<proteinExistence type="predicted"/>
<comment type="caution">
    <text evidence="3">The sequence shown here is derived from an EMBL/GenBank/DDBJ whole genome shotgun (WGS) entry which is preliminary data.</text>
</comment>
<accession>A0ABV8US76</accession>
<feature type="coiled-coil region" evidence="1">
    <location>
        <begin position="169"/>
        <end position="196"/>
    </location>
</feature>
<feature type="region of interest" description="Disordered" evidence="2">
    <location>
        <begin position="127"/>
        <end position="146"/>
    </location>
</feature>